<dbReference type="RefSeq" id="WP_068744616.1">
    <property type="nucleotide sequence ID" value="NZ_LSRE01000010.1"/>
</dbReference>
<dbReference type="InterPro" id="IPR038056">
    <property type="entry name" value="YjbR-like_sf"/>
</dbReference>
<dbReference type="SUPFAM" id="SSF142906">
    <property type="entry name" value="YjbR-like"/>
    <property type="match status" value="1"/>
</dbReference>
<sequence>MPHPIMFADDDPVLARVRAIALAFPEATEKVAHGRPTFRCGKMFAMYGGGTKKTEHRPHEQRNTSVLFIADPAERAALEQDERFYLPAYMASAGWLGLDLTIGTVDWDEVRELVDASYRTIAPKRALALLDEQGEGPSD</sequence>
<evidence type="ECO:0000313" key="2">
    <source>
        <dbReference type="Proteomes" id="UP000070409"/>
    </source>
</evidence>
<dbReference type="InterPro" id="IPR058532">
    <property type="entry name" value="YjbR/MT2646/Rv2570-like"/>
</dbReference>
<proteinExistence type="predicted"/>
<comment type="caution">
    <text evidence="1">The sequence shown here is derived from an EMBL/GenBank/DDBJ whole genome shotgun (WGS) entry which is preliminary data.</text>
</comment>
<reference evidence="1 2" key="1">
    <citation type="submission" date="2016-02" db="EMBL/GenBank/DDBJ databases">
        <authorList>
            <person name="Teng J.L."/>
            <person name="Tang Y."/>
            <person name="Huang Y."/>
            <person name="Guo F."/>
            <person name="Wei W."/>
            <person name="Chen J.H."/>
            <person name="Wong S.Y."/>
            <person name="Lau S.K."/>
            <person name="Woo P.C."/>
        </authorList>
    </citation>
    <scope>NUCLEOTIDE SEQUENCE [LARGE SCALE GENOMIC DNA]</scope>
    <source>
        <strain evidence="1 2">JCM 13375</strain>
    </source>
</reference>
<keyword evidence="2" id="KW-1185">Reference proteome</keyword>
<organism evidence="1 2">
    <name type="scientific">Tsukamurella pseudospumae</name>
    <dbReference type="NCBI Taxonomy" id="239498"/>
    <lineage>
        <taxon>Bacteria</taxon>
        <taxon>Bacillati</taxon>
        <taxon>Actinomycetota</taxon>
        <taxon>Actinomycetes</taxon>
        <taxon>Mycobacteriales</taxon>
        <taxon>Tsukamurellaceae</taxon>
        <taxon>Tsukamurella</taxon>
    </lineage>
</organism>
<evidence type="ECO:0000313" key="1">
    <source>
        <dbReference type="EMBL" id="KXO99139.1"/>
    </source>
</evidence>
<gene>
    <name evidence="1" type="ORF">AXK61_17850</name>
</gene>
<protein>
    <submittedName>
        <fullName evidence="1">Phosphoribosylglycinamide formyltransferase</fullName>
    </submittedName>
</protein>
<dbReference type="Pfam" id="PF04237">
    <property type="entry name" value="YjbR"/>
    <property type="match status" value="1"/>
</dbReference>
<name>A0A137ZLT4_9ACTN</name>
<dbReference type="EMBL" id="LSRE01000010">
    <property type="protein sequence ID" value="KXO99139.1"/>
    <property type="molecule type" value="Genomic_DNA"/>
</dbReference>
<accession>A0A137ZLT4</accession>
<dbReference type="Proteomes" id="UP000070409">
    <property type="component" value="Unassembled WGS sequence"/>
</dbReference>
<dbReference type="Gene3D" id="3.90.1150.30">
    <property type="match status" value="1"/>
</dbReference>